<evidence type="ECO:0000256" key="5">
    <source>
        <dbReference type="RuleBase" id="RU363032"/>
    </source>
</evidence>
<dbReference type="RefSeq" id="WP_055341650.1">
    <property type="nucleotide sequence ID" value="NZ_CDNI01000003.1"/>
</dbReference>
<dbReference type="EMBL" id="CEKZ01000003">
    <property type="protein sequence ID" value="CEQ03247.1"/>
    <property type="molecule type" value="Genomic_DNA"/>
</dbReference>
<dbReference type="InterPro" id="IPR052730">
    <property type="entry name" value="Sugar_ABC_transporter"/>
</dbReference>
<protein>
    <submittedName>
        <fullName evidence="7">ABC transporter permease</fullName>
    </submittedName>
</protein>
<keyword evidence="4 5" id="KW-0472">Membrane</keyword>
<dbReference type="AlphaFoldDB" id="A0A0C7GPY5"/>
<accession>A0A0C7GPY5</accession>
<gene>
    <name evidence="7" type="primary">ydcU</name>
    <name evidence="7" type="ORF">R28058_09801</name>
</gene>
<feature type="transmembrane region" description="Helical" evidence="5">
    <location>
        <begin position="7"/>
        <end position="36"/>
    </location>
</feature>
<keyword evidence="5" id="KW-0813">Transport</keyword>
<feature type="transmembrane region" description="Helical" evidence="5">
    <location>
        <begin position="98"/>
        <end position="119"/>
    </location>
</feature>
<dbReference type="GO" id="GO:0055085">
    <property type="term" value="P:transmembrane transport"/>
    <property type="evidence" value="ECO:0007669"/>
    <property type="project" value="InterPro"/>
</dbReference>
<comment type="similarity">
    <text evidence="5">Belongs to the binding-protein-dependent transport system permease family.</text>
</comment>
<dbReference type="InterPro" id="IPR000515">
    <property type="entry name" value="MetI-like"/>
</dbReference>
<dbReference type="Proteomes" id="UP000049127">
    <property type="component" value="Unassembled WGS sequence"/>
</dbReference>
<dbReference type="InterPro" id="IPR035906">
    <property type="entry name" value="MetI-like_sf"/>
</dbReference>
<reference evidence="7 8" key="1">
    <citation type="submission" date="2015-01" db="EMBL/GenBank/DDBJ databases">
        <authorList>
            <person name="Aslett A.Martin."/>
            <person name="De Silva Nishadi"/>
        </authorList>
    </citation>
    <scope>NUCLEOTIDE SEQUENCE [LARGE SCALE GENOMIC DNA]</scope>
    <source>
        <strain evidence="7 8">R28058</strain>
    </source>
</reference>
<keyword evidence="3 5" id="KW-1133">Transmembrane helix</keyword>
<feature type="transmembrane region" description="Helical" evidence="5">
    <location>
        <begin position="194"/>
        <end position="217"/>
    </location>
</feature>
<evidence type="ECO:0000313" key="7">
    <source>
        <dbReference type="EMBL" id="CEQ03247.1"/>
    </source>
</evidence>
<dbReference type="PANTHER" id="PTHR43759:SF1">
    <property type="entry name" value="GLUCOSE IMPORT SYSTEM PERMEASE PROTEIN GLCT"/>
    <property type="match status" value="1"/>
</dbReference>
<organism evidence="7 8">
    <name type="scientific">Paraclostridium sordellii</name>
    <name type="common">Clostridium sordellii</name>
    <dbReference type="NCBI Taxonomy" id="1505"/>
    <lineage>
        <taxon>Bacteria</taxon>
        <taxon>Bacillati</taxon>
        <taxon>Bacillota</taxon>
        <taxon>Clostridia</taxon>
        <taxon>Peptostreptococcales</taxon>
        <taxon>Peptostreptococcaceae</taxon>
        <taxon>Paraclostridium</taxon>
    </lineage>
</organism>
<dbReference type="PANTHER" id="PTHR43759">
    <property type="entry name" value="TREHALOSE TRANSPORT SYSTEM PERMEASE PROTEIN SUGA"/>
    <property type="match status" value="1"/>
</dbReference>
<sequence>MSKFKPYLYVAPVAILLITIIGMGIFTCICQSLGYFPQIGMTDITLSYYKELLSDKQFLESIYISLRTALISSIISVLVGVILAYFISKEKFSKFRYFLINLPIIVPHIVVILLTFAIFSKSGIISRILYNLDLISDSNQFISLVNDKYGIGIILVYIYKGIPFIALTTYNILKSLDKNLEDVARNLGANNFQAFKFIILPQIIPSIISSFIIIFAFSFGSFEVPYLIGATSPKALPVNAYLYYIGSDLTKRPISMAMNTVLAGISFILLIIYDTIFKKIYKYKL</sequence>
<dbReference type="SUPFAM" id="SSF161098">
    <property type="entry name" value="MetI-like"/>
    <property type="match status" value="1"/>
</dbReference>
<dbReference type="PROSITE" id="PS50928">
    <property type="entry name" value="ABC_TM1"/>
    <property type="match status" value="1"/>
</dbReference>
<dbReference type="GO" id="GO:0005886">
    <property type="term" value="C:plasma membrane"/>
    <property type="evidence" value="ECO:0007669"/>
    <property type="project" value="UniProtKB-SubCell"/>
</dbReference>
<feature type="transmembrane region" description="Helical" evidence="5">
    <location>
        <begin position="256"/>
        <end position="276"/>
    </location>
</feature>
<feature type="transmembrane region" description="Helical" evidence="5">
    <location>
        <begin position="62"/>
        <end position="86"/>
    </location>
</feature>
<name>A0A0C7GPY5_PARSO</name>
<dbReference type="OrthoDB" id="9785836at2"/>
<comment type="subcellular location">
    <subcellularLocation>
        <location evidence="5">Cell membrane</location>
        <topology evidence="5">Multi-pass membrane protein</topology>
    </subcellularLocation>
    <subcellularLocation>
        <location evidence="1">Membrane</location>
        <topology evidence="1">Multi-pass membrane protein</topology>
    </subcellularLocation>
</comment>
<evidence type="ECO:0000256" key="3">
    <source>
        <dbReference type="ARBA" id="ARBA00022989"/>
    </source>
</evidence>
<evidence type="ECO:0000259" key="6">
    <source>
        <dbReference type="PROSITE" id="PS50928"/>
    </source>
</evidence>
<dbReference type="CDD" id="cd06261">
    <property type="entry name" value="TM_PBP2"/>
    <property type="match status" value="1"/>
</dbReference>
<evidence type="ECO:0000256" key="2">
    <source>
        <dbReference type="ARBA" id="ARBA00022692"/>
    </source>
</evidence>
<feature type="domain" description="ABC transmembrane type-1" evidence="6">
    <location>
        <begin position="62"/>
        <end position="273"/>
    </location>
</feature>
<evidence type="ECO:0000313" key="8">
    <source>
        <dbReference type="Proteomes" id="UP000049127"/>
    </source>
</evidence>
<evidence type="ECO:0000256" key="1">
    <source>
        <dbReference type="ARBA" id="ARBA00004141"/>
    </source>
</evidence>
<feature type="transmembrane region" description="Helical" evidence="5">
    <location>
        <begin position="149"/>
        <end position="173"/>
    </location>
</feature>
<dbReference type="Gene3D" id="1.10.3720.10">
    <property type="entry name" value="MetI-like"/>
    <property type="match status" value="1"/>
</dbReference>
<keyword evidence="2 5" id="KW-0812">Transmembrane</keyword>
<dbReference type="Pfam" id="PF00528">
    <property type="entry name" value="BPD_transp_1"/>
    <property type="match status" value="1"/>
</dbReference>
<proteinExistence type="inferred from homology"/>
<evidence type="ECO:0000256" key="4">
    <source>
        <dbReference type="ARBA" id="ARBA00023136"/>
    </source>
</evidence>